<organism evidence="2 3">
    <name type="scientific">Zygotorulaspora mrakii</name>
    <name type="common">Zygosaccharomyces mrakii</name>
    <dbReference type="NCBI Taxonomy" id="42260"/>
    <lineage>
        <taxon>Eukaryota</taxon>
        <taxon>Fungi</taxon>
        <taxon>Dikarya</taxon>
        <taxon>Ascomycota</taxon>
        <taxon>Saccharomycotina</taxon>
        <taxon>Saccharomycetes</taxon>
        <taxon>Saccharomycetales</taxon>
        <taxon>Saccharomycetaceae</taxon>
        <taxon>Zygotorulaspora</taxon>
    </lineage>
</organism>
<accession>A0A7H9B8Y7</accession>
<proteinExistence type="predicted"/>
<keyword evidence="3" id="KW-1185">Reference proteome</keyword>
<protein>
    <submittedName>
        <fullName evidence="2">Uncharacterized protein</fullName>
    </submittedName>
</protein>
<dbReference type="OrthoDB" id="4066853at2759"/>
<dbReference type="GO" id="GO:0005655">
    <property type="term" value="C:nucleolar ribonuclease P complex"/>
    <property type="evidence" value="ECO:0007669"/>
    <property type="project" value="TreeGrafter"/>
</dbReference>
<dbReference type="Pfam" id="PF04032">
    <property type="entry name" value="Rpr2"/>
    <property type="match status" value="1"/>
</dbReference>
<dbReference type="AlphaFoldDB" id="A0A7H9B8Y7"/>
<name>A0A7H9B8Y7_ZYGMR</name>
<dbReference type="PANTHER" id="PTHR14742">
    <property type="entry name" value="RIBONUCLEASE P SUBUNIT P21"/>
    <property type="match status" value="1"/>
</dbReference>
<feature type="region of interest" description="Disordered" evidence="1">
    <location>
        <begin position="144"/>
        <end position="194"/>
    </location>
</feature>
<dbReference type="GeneID" id="59238713"/>
<dbReference type="PANTHER" id="PTHR14742:SF3">
    <property type="entry name" value="RIBONUCLEASE MRP PROTEIN SUBUNIT SNM1"/>
    <property type="match status" value="1"/>
</dbReference>
<dbReference type="InterPro" id="IPR007175">
    <property type="entry name" value="Rpr2/Snm1/Rpp21"/>
</dbReference>
<dbReference type="KEGG" id="zmk:HG535_0H02370"/>
<sequence>MSSKRQKSEKFRDSHLKQKYNLIHLLPSLEAPALSALYLKSFLNATKKYELCLPSSIVDSDAKFCGKCGCVRISNFNTKMWIDEDTADKTGSNQRTLIYLCLNCGRKAKFPLICEPQEDEVNQQENSNNAGFVANWPKSVEKKDVNKVLKKNTAKERAKKRKSSTLSSMLAEKSESQKKKTLSSLNLESFMEHD</sequence>
<evidence type="ECO:0000313" key="2">
    <source>
        <dbReference type="EMBL" id="QLG74910.1"/>
    </source>
</evidence>
<reference evidence="2 3" key="1">
    <citation type="submission" date="2020-07" db="EMBL/GenBank/DDBJ databases">
        <title>The yeast mating-type switching endonuclease HO is a domesticated member of an unorthodox homing genetic element family.</title>
        <authorList>
            <person name="Coughlan A.Y."/>
            <person name="Lombardi L."/>
            <person name="Braun-Galleani S."/>
            <person name="Martos A.R."/>
            <person name="Galeote V."/>
            <person name="Bigey F."/>
            <person name="Dequin S."/>
            <person name="Byrne K.P."/>
            <person name="Wolfe K.H."/>
        </authorList>
    </citation>
    <scope>NUCLEOTIDE SEQUENCE [LARGE SCALE GENOMIC DNA]</scope>
    <source>
        <strain evidence="2 3">NRRL Y-6702</strain>
    </source>
</reference>
<evidence type="ECO:0000313" key="3">
    <source>
        <dbReference type="Proteomes" id="UP000509704"/>
    </source>
</evidence>
<feature type="compositionally biased region" description="Basic residues" evidence="1">
    <location>
        <begin position="148"/>
        <end position="163"/>
    </location>
</feature>
<dbReference type="RefSeq" id="XP_037146635.1">
    <property type="nucleotide sequence ID" value="XM_037290740.1"/>
</dbReference>
<dbReference type="GO" id="GO:0008033">
    <property type="term" value="P:tRNA processing"/>
    <property type="evidence" value="ECO:0007669"/>
    <property type="project" value="TreeGrafter"/>
</dbReference>
<dbReference type="EMBL" id="CP058611">
    <property type="protein sequence ID" value="QLG74910.1"/>
    <property type="molecule type" value="Genomic_DNA"/>
</dbReference>
<dbReference type="Proteomes" id="UP000509704">
    <property type="component" value="Chromosome 8"/>
</dbReference>
<evidence type="ECO:0000256" key="1">
    <source>
        <dbReference type="SAM" id="MobiDB-lite"/>
    </source>
</evidence>
<gene>
    <name evidence="2" type="ORF">HG535_0H02370</name>
</gene>